<comment type="caution">
    <text evidence="1">The sequence shown here is derived from an EMBL/GenBank/DDBJ whole genome shotgun (WGS) entry which is preliminary data.</text>
</comment>
<name>A0A0F9GLQ2_9ZZZZ</name>
<sequence>MPYIPWMEIGFAALFILAAIGATKVTDAMINDDVATGLAGVGLSASGGAMAVDLQEVGEVAIDVAVDYIAILDGGIAGDTKKEKFADIVTAMAGTGLTATNGVLSADGVTDNLIEADVLLEDESANCNGSTVAFTLA</sequence>
<protein>
    <submittedName>
        <fullName evidence="1">Uncharacterized protein</fullName>
    </submittedName>
</protein>
<organism evidence="1">
    <name type="scientific">marine sediment metagenome</name>
    <dbReference type="NCBI Taxonomy" id="412755"/>
    <lineage>
        <taxon>unclassified sequences</taxon>
        <taxon>metagenomes</taxon>
        <taxon>ecological metagenomes</taxon>
    </lineage>
</organism>
<gene>
    <name evidence="1" type="ORF">LCGC14_2168520</name>
</gene>
<dbReference type="EMBL" id="LAZR01027950">
    <property type="protein sequence ID" value="KKL64092.1"/>
    <property type="molecule type" value="Genomic_DNA"/>
</dbReference>
<evidence type="ECO:0000313" key="1">
    <source>
        <dbReference type="EMBL" id="KKL64092.1"/>
    </source>
</evidence>
<feature type="non-terminal residue" evidence="1">
    <location>
        <position position="137"/>
    </location>
</feature>
<reference evidence="1" key="1">
    <citation type="journal article" date="2015" name="Nature">
        <title>Complex archaea that bridge the gap between prokaryotes and eukaryotes.</title>
        <authorList>
            <person name="Spang A."/>
            <person name="Saw J.H."/>
            <person name="Jorgensen S.L."/>
            <person name="Zaremba-Niedzwiedzka K."/>
            <person name="Martijn J."/>
            <person name="Lind A.E."/>
            <person name="van Eijk R."/>
            <person name="Schleper C."/>
            <person name="Guy L."/>
            <person name="Ettema T.J."/>
        </authorList>
    </citation>
    <scope>NUCLEOTIDE SEQUENCE</scope>
</reference>
<proteinExistence type="predicted"/>
<dbReference type="AlphaFoldDB" id="A0A0F9GLQ2"/>
<accession>A0A0F9GLQ2</accession>